<dbReference type="VEuPathDB" id="TriTrypDB:LpyrH10_16_1750"/>
<dbReference type="RefSeq" id="XP_015656076.1">
    <property type="nucleotide sequence ID" value="XM_015805463.1"/>
</dbReference>
<feature type="region of interest" description="Disordered" evidence="2">
    <location>
        <begin position="469"/>
        <end position="488"/>
    </location>
</feature>
<dbReference type="EMBL" id="LGTL01000016">
    <property type="protein sequence ID" value="KPA77637.1"/>
    <property type="molecule type" value="Genomic_DNA"/>
</dbReference>
<feature type="compositionally biased region" description="Polar residues" evidence="2">
    <location>
        <begin position="290"/>
        <end position="301"/>
    </location>
</feature>
<feature type="coiled-coil region" evidence="1">
    <location>
        <begin position="314"/>
        <end position="341"/>
    </location>
</feature>
<evidence type="ECO:0000256" key="1">
    <source>
        <dbReference type="SAM" id="Coils"/>
    </source>
</evidence>
<feature type="region of interest" description="Disordered" evidence="2">
    <location>
        <begin position="165"/>
        <end position="198"/>
    </location>
</feature>
<evidence type="ECO:0000256" key="2">
    <source>
        <dbReference type="SAM" id="MobiDB-lite"/>
    </source>
</evidence>
<evidence type="ECO:0000313" key="4">
    <source>
        <dbReference type="Proteomes" id="UP000037923"/>
    </source>
</evidence>
<reference evidence="3 4" key="1">
    <citation type="submission" date="2015-07" db="EMBL/GenBank/DDBJ databases">
        <title>High-quality genome of monoxenous trypanosomatid Leptomonas pyrrhocoris.</title>
        <authorList>
            <person name="Flegontov P."/>
            <person name="Butenko A."/>
            <person name="Firsov S."/>
            <person name="Vlcek C."/>
            <person name="Logacheva M.D."/>
            <person name="Field M."/>
            <person name="Filatov D."/>
            <person name="Flegontova O."/>
            <person name="Gerasimov E."/>
            <person name="Jackson A.P."/>
            <person name="Kelly S."/>
            <person name="Opperdoes F."/>
            <person name="O'Reilly A."/>
            <person name="Votypka J."/>
            <person name="Yurchenko V."/>
            <person name="Lukes J."/>
        </authorList>
    </citation>
    <scope>NUCLEOTIDE SEQUENCE [LARGE SCALE GENOMIC DNA]</scope>
    <source>
        <strain evidence="3">H10</strain>
    </source>
</reference>
<dbReference type="GeneID" id="26907279"/>
<comment type="caution">
    <text evidence="3">The sequence shown here is derived from an EMBL/GenBank/DDBJ whole genome shotgun (WGS) entry which is preliminary data.</text>
</comment>
<keyword evidence="4" id="KW-1185">Reference proteome</keyword>
<proteinExistence type="predicted"/>
<dbReference type="OrthoDB" id="267255at2759"/>
<feature type="region of interest" description="Disordered" evidence="2">
    <location>
        <begin position="24"/>
        <end position="61"/>
    </location>
</feature>
<keyword evidence="1" id="KW-0175">Coiled coil</keyword>
<dbReference type="Proteomes" id="UP000037923">
    <property type="component" value="Unassembled WGS sequence"/>
</dbReference>
<name>A0A0M9FWX7_LEPPY</name>
<feature type="region of interest" description="Disordered" evidence="2">
    <location>
        <begin position="281"/>
        <end position="301"/>
    </location>
</feature>
<sequence>MGGEFDWTEIEQRCRIAKRRLDTNVDDTLSRHTGVDGEVHAPSTQTPNAVKKSEEVDGSDEGDAVVSVNVLSDESPVNTSVSLQSPLPAPPLTPFLPPPPLSIQRKGRKNLAAAAAASAAALSAHQLPPQPAGTITVRCPDGTSVPLLTSSSSSNDYCHHRCGGRHSAGTAKATKHGSKSEQGPAVVGEQRDPYGLGRRHTRCTNTANSHNDTTVATAAAETTCVAQLLRSLRRLDAVRSQRAAVAARSAEATVRLADLRCRLYEVGVSLPSSALASTLPTAKGVEREGSTTLKSTNTSAQKAATTHELLVRQLRASDRVNDELRRRYEALQQEKRHAVTLRDARLRRHTTLPQHQHQQHTAAGADVGIRSLSPICDASCSSRLTSPISRIGPALMCHTNDSNRPHHALDVHAQLRQGRLQPWEDRQAAALRQKKELRSLLELAMARERGRQTARVQLRSRGFVTGEDDDDVAVEKHGCPPSPSVQLM</sequence>
<organism evidence="3 4">
    <name type="scientific">Leptomonas pyrrhocoris</name>
    <name type="common">Firebug parasite</name>
    <dbReference type="NCBI Taxonomy" id="157538"/>
    <lineage>
        <taxon>Eukaryota</taxon>
        <taxon>Discoba</taxon>
        <taxon>Euglenozoa</taxon>
        <taxon>Kinetoplastea</taxon>
        <taxon>Metakinetoplastina</taxon>
        <taxon>Trypanosomatida</taxon>
        <taxon>Trypanosomatidae</taxon>
        <taxon>Leishmaniinae</taxon>
        <taxon>Leptomonas</taxon>
    </lineage>
</organism>
<protein>
    <submittedName>
        <fullName evidence="3">Uncharacterized protein</fullName>
    </submittedName>
</protein>
<dbReference type="AlphaFoldDB" id="A0A0M9FWX7"/>
<gene>
    <name evidence="3" type="ORF">ABB37_06993</name>
</gene>
<accession>A0A0M9FWX7</accession>
<evidence type="ECO:0000313" key="3">
    <source>
        <dbReference type="EMBL" id="KPA77637.1"/>
    </source>
</evidence>
<feature type="compositionally biased region" description="Basic and acidic residues" evidence="2">
    <location>
        <begin position="24"/>
        <end position="39"/>
    </location>
</feature>